<dbReference type="AlphaFoldDB" id="I6S125"/>
<dbReference type="HOGENOM" id="CLU_3251161_0_0_9"/>
<protein>
    <recommendedName>
        <fullName evidence="3">Lipoprotein</fullName>
    </recommendedName>
</protein>
<sequence length="42" mass="4584">MKKISLLLAIVAGIVFLSGCRNEKTDKDNWSTIQSEKKSSSG</sequence>
<proteinExistence type="predicted"/>
<organism evidence="1 2">
    <name type="scientific">Enterococcus hirae (strain ATCC 9790 / DSM 20160 / JCM 8729 / LMG 6399 / NBRC 3181 / NCIMB 6459 / NCDO 1258 / NCTC 12367 / WDCM 00089 / R)</name>
    <dbReference type="NCBI Taxonomy" id="768486"/>
    <lineage>
        <taxon>Bacteria</taxon>
        <taxon>Bacillati</taxon>
        <taxon>Bacillota</taxon>
        <taxon>Bacilli</taxon>
        <taxon>Lactobacillales</taxon>
        <taxon>Enterococcaceae</taxon>
        <taxon>Enterococcus</taxon>
    </lineage>
</organism>
<reference evidence="1 2" key="1">
    <citation type="journal article" date="2012" name="J. Bacteriol.">
        <title>Genome sequence of Enterococcus hirae (Streptococcus faecalis) ATCC 9790, a model organism for the study of ion transport, bioenergetics, and copper homeostasis.</title>
        <authorList>
            <person name="Gaechter T."/>
            <person name="Wunderlin C."/>
            <person name="Schmidheini T."/>
            <person name="Solioz M."/>
        </authorList>
    </citation>
    <scope>NUCLEOTIDE SEQUENCE [LARGE SCALE GENOMIC DNA]</scope>
    <source>
        <strain evidence="2">ATCC 9790 / DSM 20160 / JCM 8729 / LMG 6399 / NBRC 3181 / NCIMB 6459 / NCDO 1258 / NCTC 12367 / WDCM 00089 / R</strain>
    </source>
</reference>
<dbReference type="PROSITE" id="PS51257">
    <property type="entry name" value="PROKAR_LIPOPROTEIN"/>
    <property type="match status" value="1"/>
</dbReference>
<evidence type="ECO:0000313" key="2">
    <source>
        <dbReference type="Proteomes" id="UP000002895"/>
    </source>
</evidence>
<evidence type="ECO:0008006" key="3">
    <source>
        <dbReference type="Google" id="ProtNLM"/>
    </source>
</evidence>
<name>I6S125_ENTHA</name>
<dbReference type="KEGG" id="ehr:EHR_07195"/>
<dbReference type="PATRIC" id="fig|768486.3.peg.1369"/>
<accession>I6S125</accession>
<keyword evidence="2" id="KW-1185">Reference proteome</keyword>
<dbReference type="EMBL" id="CP003504">
    <property type="protein sequence ID" value="AFM70375.1"/>
    <property type="molecule type" value="Genomic_DNA"/>
</dbReference>
<evidence type="ECO:0000313" key="1">
    <source>
        <dbReference type="EMBL" id="AFM70375.1"/>
    </source>
</evidence>
<dbReference type="Proteomes" id="UP000002895">
    <property type="component" value="Chromosome"/>
</dbReference>
<gene>
    <name evidence="1" type="ordered locus">EHR_07195</name>
</gene>